<dbReference type="RefSeq" id="WP_012939758.1">
    <property type="nucleotide sequence ID" value="NC_013741.1"/>
</dbReference>
<dbReference type="EMBL" id="CP001857">
    <property type="protein sequence ID" value="ADB57422.1"/>
    <property type="molecule type" value="Genomic_DNA"/>
</dbReference>
<keyword evidence="2" id="KW-1185">Reference proteome</keyword>
<accession>D2RGJ7</accession>
<evidence type="ECO:0000313" key="2">
    <source>
        <dbReference type="Proteomes" id="UP000001901"/>
    </source>
</evidence>
<dbReference type="HOGENOM" id="CLU_2534488_0_0_2"/>
<organism evidence="1 2">
    <name type="scientific">Archaeoglobus profundus (strain DSM 5631 / JCM 9629 / NBRC 100127 / Av18)</name>
    <dbReference type="NCBI Taxonomy" id="572546"/>
    <lineage>
        <taxon>Archaea</taxon>
        <taxon>Methanobacteriati</taxon>
        <taxon>Methanobacteriota</taxon>
        <taxon>Archaeoglobi</taxon>
        <taxon>Archaeoglobales</taxon>
        <taxon>Archaeoglobaceae</taxon>
        <taxon>Archaeoglobus</taxon>
    </lineage>
</organism>
<sequence length="83" mass="10232">MIEWDIDKFKRMFPNLYREIFSVPTIYDHFEICQNEKEALEIIDYFERKGELSKEEADYLRRNLPKHLFGKRKRGDFARRGSR</sequence>
<dbReference type="InterPro" id="IPR018662">
    <property type="entry name" value="DUF2095"/>
</dbReference>
<dbReference type="KEGG" id="apo:Arcpr_0352"/>
<evidence type="ECO:0008006" key="3">
    <source>
        <dbReference type="Google" id="ProtNLM"/>
    </source>
</evidence>
<name>D2RGJ7_ARCPA</name>
<proteinExistence type="predicted"/>
<reference evidence="1 2" key="1">
    <citation type="journal article" date="2010" name="Stand. Genomic Sci.">
        <title>Complete genome sequence of Archaeoglobus profundus type strain (AV18).</title>
        <authorList>
            <person name="von Jan M."/>
            <person name="Lapidus A."/>
            <person name="Del Rio T.G."/>
            <person name="Copeland A."/>
            <person name="Tice H."/>
            <person name="Cheng J.F."/>
            <person name="Lucas S."/>
            <person name="Chen F."/>
            <person name="Nolan M."/>
            <person name="Goodwin L."/>
            <person name="Han C."/>
            <person name="Pitluck S."/>
            <person name="Liolios K."/>
            <person name="Ivanova N."/>
            <person name="Mavromatis K."/>
            <person name="Ovchinnikova G."/>
            <person name="Chertkov O."/>
            <person name="Pati A."/>
            <person name="Chen A."/>
            <person name="Palaniappan K."/>
            <person name="Land M."/>
            <person name="Hauser L."/>
            <person name="Chang Y.J."/>
            <person name="Jeffries C.D."/>
            <person name="Saunders E."/>
            <person name="Brettin T."/>
            <person name="Detter J.C."/>
            <person name="Chain P."/>
            <person name="Eichinger K."/>
            <person name="Huber H."/>
            <person name="Spring S."/>
            <person name="Rohde M."/>
            <person name="Goker M."/>
            <person name="Wirth R."/>
            <person name="Woyke T."/>
            <person name="Bristow J."/>
            <person name="Eisen J.A."/>
            <person name="Markowitz V."/>
            <person name="Hugenholtz P."/>
            <person name="Kyrpides N.C."/>
            <person name="Klenk H.P."/>
        </authorList>
    </citation>
    <scope>NUCLEOTIDE SEQUENCE [LARGE SCALE GENOMIC DNA]</scope>
    <source>
        <strain evidence="2">DSM 5631 / JCM 9629 / NBRC 100127 / Av18</strain>
    </source>
</reference>
<dbReference type="AlphaFoldDB" id="D2RGJ7"/>
<dbReference type="GeneID" id="8739007"/>
<dbReference type="STRING" id="572546.Arcpr_0352"/>
<dbReference type="Pfam" id="PF09868">
    <property type="entry name" value="DUF2095"/>
    <property type="match status" value="1"/>
</dbReference>
<gene>
    <name evidence="1" type="ordered locus">Arcpr_0352</name>
</gene>
<dbReference type="PaxDb" id="572546-Arcpr_0352"/>
<protein>
    <recommendedName>
        <fullName evidence="3">DUF2095 domain-containing protein</fullName>
    </recommendedName>
</protein>
<dbReference type="eggNOG" id="arCOG05763">
    <property type="taxonomic scope" value="Archaea"/>
</dbReference>
<evidence type="ECO:0000313" key="1">
    <source>
        <dbReference type="EMBL" id="ADB57422.1"/>
    </source>
</evidence>
<dbReference type="OrthoDB" id="84782at2157"/>
<dbReference type="Proteomes" id="UP000001901">
    <property type="component" value="Chromosome"/>
</dbReference>